<evidence type="ECO:0000313" key="2">
    <source>
        <dbReference type="Proteomes" id="UP000070444"/>
    </source>
</evidence>
<dbReference type="Proteomes" id="UP000070444">
    <property type="component" value="Unassembled WGS sequence"/>
</dbReference>
<protein>
    <recommendedName>
        <fullName evidence="3">Arrestin-like N-terminal domain-containing protein</fullName>
    </recommendedName>
</protein>
<organism evidence="1 2">
    <name type="scientific">Conidiobolus coronatus (strain ATCC 28846 / CBS 209.66 / NRRL 28638)</name>
    <name type="common">Delacroixia coronata</name>
    <dbReference type="NCBI Taxonomy" id="796925"/>
    <lineage>
        <taxon>Eukaryota</taxon>
        <taxon>Fungi</taxon>
        <taxon>Fungi incertae sedis</taxon>
        <taxon>Zoopagomycota</taxon>
        <taxon>Entomophthoromycotina</taxon>
        <taxon>Entomophthoromycetes</taxon>
        <taxon>Entomophthorales</taxon>
        <taxon>Ancylistaceae</taxon>
        <taxon>Conidiobolus</taxon>
    </lineage>
</organism>
<name>A0A137P4J1_CONC2</name>
<evidence type="ECO:0008006" key="3">
    <source>
        <dbReference type="Google" id="ProtNLM"/>
    </source>
</evidence>
<keyword evidence="2" id="KW-1185">Reference proteome</keyword>
<dbReference type="EMBL" id="KQ964518">
    <property type="protein sequence ID" value="KXN69940.1"/>
    <property type="molecule type" value="Genomic_DNA"/>
</dbReference>
<evidence type="ECO:0000313" key="1">
    <source>
        <dbReference type="EMBL" id="KXN69940.1"/>
    </source>
</evidence>
<sequence length="353" mass="40881">MFLHKPKYSVKINLERDEVFFNGSAEESEPQKLQGVVEVSVPLDSKSTSLFPLHMSLTCNLKIKSKDLFSTNYSHILFKLNWSFKCSFKTHKTLKFPFVAKLPGDLPVSLDLDDLKINYQFRAYEECPLMQFTIITKDISVFRLSRIPRPEYIFTHANTPEALTKVKGRLAEDCAYSLSYPTTWYDMNKAMPIKLRLTLNQNQRVHSVIYSIRQAVSLGTLKQNDMDLKSEYQYQLSTQDAYIMATRTSTELLEHFNYPQNNSNQNDNLLSFKLVSSLQPYISSQKKFANLSSNNFEININHYLLAQITIIDSDVELISKVIRLPLTFLKRPKLDSNLGPPPKYEEFNLNMIR</sequence>
<reference evidence="1 2" key="1">
    <citation type="journal article" date="2015" name="Genome Biol. Evol.">
        <title>Phylogenomic analyses indicate that early fungi evolved digesting cell walls of algal ancestors of land plants.</title>
        <authorList>
            <person name="Chang Y."/>
            <person name="Wang S."/>
            <person name="Sekimoto S."/>
            <person name="Aerts A.L."/>
            <person name="Choi C."/>
            <person name="Clum A."/>
            <person name="LaButti K.M."/>
            <person name="Lindquist E.A."/>
            <person name="Yee Ngan C."/>
            <person name="Ohm R.A."/>
            <person name="Salamov A.A."/>
            <person name="Grigoriev I.V."/>
            <person name="Spatafora J.W."/>
            <person name="Berbee M.L."/>
        </authorList>
    </citation>
    <scope>NUCLEOTIDE SEQUENCE [LARGE SCALE GENOMIC DNA]</scope>
    <source>
        <strain evidence="1 2">NRRL 28638</strain>
    </source>
</reference>
<gene>
    <name evidence="1" type="ORF">CONCODRAFT_7590</name>
</gene>
<dbReference type="AlphaFoldDB" id="A0A137P4J1"/>
<proteinExistence type="predicted"/>
<accession>A0A137P4J1</accession>